<dbReference type="RefSeq" id="XP_026739871.1">
    <property type="nucleotide sequence ID" value="XM_026884070.1"/>
</dbReference>
<feature type="region of interest" description="Disordered" evidence="4">
    <location>
        <begin position="296"/>
        <end position="384"/>
    </location>
</feature>
<feature type="compositionally biased region" description="Basic and acidic residues" evidence="4">
    <location>
        <begin position="315"/>
        <end position="325"/>
    </location>
</feature>
<proteinExistence type="predicted"/>
<name>A0A7E5WI93_TRINI</name>
<sequence>MDKALAVLILLANLLSTNCQEGKFVDDQNEDTTDLGKSRYSFSYGVADGKTGDVKSVWESRDGDTVTGHYSVVEPDGSTRTVQYSAGPNSGFQAIVNTDNPELENEEIGRSIMEEKAMRDYERYYDFSEDPDEEYYERKRPKRPHESVRKEHSSKKRTKYPSYADQPLDSEPSEYTHSISIKHPRDDPSEFEPQSHVGYSFDPNCKTKTRKESHDSRDNLYSNIVDIELNKKYPSYSQDSYRDSYDKFAEPSSDMDRYVKYYGNGNFKGHKYDDVGMHSKPPTKYTFPIIPDAPLAEKYYPDDVPTRPKKKRPYKPREPEHRYPTDDSNEYVLVPKRKLKNPNPTAETYDYRLPEDEYERPQFSSNYDDTSQDDRYPPRGSAPKEVVRKIVKKRKPVVNLLDIFDI</sequence>
<dbReference type="GO" id="GO:0031012">
    <property type="term" value="C:extracellular matrix"/>
    <property type="evidence" value="ECO:0007669"/>
    <property type="project" value="TreeGrafter"/>
</dbReference>
<dbReference type="InParanoid" id="A0A7E5WI93"/>
<evidence type="ECO:0000256" key="2">
    <source>
        <dbReference type="ARBA" id="ARBA00022729"/>
    </source>
</evidence>
<gene>
    <name evidence="7" type="primary">LOC113502482</name>
</gene>
<feature type="signal peptide" evidence="5">
    <location>
        <begin position="1"/>
        <end position="19"/>
    </location>
</feature>
<reference evidence="7" key="1">
    <citation type="submission" date="2025-08" db="UniProtKB">
        <authorList>
            <consortium name="RefSeq"/>
        </authorList>
    </citation>
    <scope>IDENTIFICATION</scope>
</reference>
<dbReference type="PROSITE" id="PS51155">
    <property type="entry name" value="CHIT_BIND_RR_2"/>
    <property type="match status" value="1"/>
</dbReference>
<dbReference type="AlphaFoldDB" id="A0A7E5WI93"/>
<keyword evidence="1 3" id="KW-0193">Cuticle</keyword>
<dbReference type="GO" id="GO:0042302">
    <property type="term" value="F:structural constituent of cuticle"/>
    <property type="evidence" value="ECO:0007669"/>
    <property type="project" value="UniProtKB-UniRule"/>
</dbReference>
<evidence type="ECO:0000256" key="4">
    <source>
        <dbReference type="SAM" id="MobiDB-lite"/>
    </source>
</evidence>
<dbReference type="GO" id="GO:0005615">
    <property type="term" value="C:extracellular space"/>
    <property type="evidence" value="ECO:0007669"/>
    <property type="project" value="TreeGrafter"/>
</dbReference>
<keyword evidence="2 5" id="KW-0732">Signal</keyword>
<dbReference type="InterPro" id="IPR051217">
    <property type="entry name" value="Insect_Cuticle_Struc_Prot"/>
</dbReference>
<evidence type="ECO:0000313" key="7">
    <source>
        <dbReference type="RefSeq" id="XP_026739871.1"/>
    </source>
</evidence>
<dbReference type="Pfam" id="PF00379">
    <property type="entry name" value="Chitin_bind_4"/>
    <property type="match status" value="1"/>
</dbReference>
<dbReference type="KEGG" id="tnl:113502482"/>
<accession>A0A7E5WI93</accession>
<organism evidence="6 7">
    <name type="scientific">Trichoplusia ni</name>
    <name type="common">Cabbage looper</name>
    <dbReference type="NCBI Taxonomy" id="7111"/>
    <lineage>
        <taxon>Eukaryota</taxon>
        <taxon>Metazoa</taxon>
        <taxon>Ecdysozoa</taxon>
        <taxon>Arthropoda</taxon>
        <taxon>Hexapoda</taxon>
        <taxon>Insecta</taxon>
        <taxon>Pterygota</taxon>
        <taxon>Neoptera</taxon>
        <taxon>Endopterygota</taxon>
        <taxon>Lepidoptera</taxon>
        <taxon>Glossata</taxon>
        <taxon>Ditrysia</taxon>
        <taxon>Noctuoidea</taxon>
        <taxon>Noctuidae</taxon>
        <taxon>Plusiinae</taxon>
        <taxon>Trichoplusia</taxon>
    </lineage>
</organism>
<dbReference type="OrthoDB" id="7117469at2759"/>
<protein>
    <submittedName>
        <fullName evidence="7">Uncharacterized protein LOC113502482</fullName>
    </submittedName>
</protein>
<dbReference type="PROSITE" id="PS00233">
    <property type="entry name" value="CHIT_BIND_RR_1"/>
    <property type="match status" value="1"/>
</dbReference>
<dbReference type="PANTHER" id="PTHR12236">
    <property type="entry name" value="STRUCTURAL CONTITUENT OF CUTICLE"/>
    <property type="match status" value="1"/>
</dbReference>
<evidence type="ECO:0000256" key="3">
    <source>
        <dbReference type="PROSITE-ProRule" id="PRU00497"/>
    </source>
</evidence>
<dbReference type="Proteomes" id="UP000322000">
    <property type="component" value="Chromosome 17"/>
</dbReference>
<evidence type="ECO:0000256" key="1">
    <source>
        <dbReference type="ARBA" id="ARBA00022460"/>
    </source>
</evidence>
<dbReference type="PANTHER" id="PTHR12236:SF81">
    <property type="entry name" value="CUTICLE PROTEIN 19-LIKE PROTEIN"/>
    <property type="match status" value="1"/>
</dbReference>
<feature type="region of interest" description="Disordered" evidence="4">
    <location>
        <begin position="131"/>
        <end position="218"/>
    </location>
</feature>
<keyword evidence="6" id="KW-1185">Reference proteome</keyword>
<evidence type="ECO:0000313" key="6">
    <source>
        <dbReference type="Proteomes" id="UP000322000"/>
    </source>
</evidence>
<evidence type="ECO:0000256" key="5">
    <source>
        <dbReference type="SAM" id="SignalP"/>
    </source>
</evidence>
<dbReference type="FunCoup" id="A0A7E5WI93">
    <property type="interactions" value="49"/>
</dbReference>
<dbReference type="InterPro" id="IPR000618">
    <property type="entry name" value="Insect_cuticle"/>
</dbReference>
<dbReference type="InterPro" id="IPR031311">
    <property type="entry name" value="CHIT_BIND_RR_consensus"/>
</dbReference>
<dbReference type="PRINTS" id="PR00947">
    <property type="entry name" value="CUTICLE"/>
</dbReference>
<feature type="chain" id="PRO_5028904388" evidence="5">
    <location>
        <begin position="20"/>
        <end position="406"/>
    </location>
</feature>
<dbReference type="GeneID" id="113502482"/>